<reference evidence="3" key="1">
    <citation type="journal article" date="2019" name="Int. J. Syst. Evol. Microbiol.">
        <title>The Global Catalogue of Microorganisms (GCM) 10K type strain sequencing project: providing services to taxonomists for standard genome sequencing and annotation.</title>
        <authorList>
            <consortium name="The Broad Institute Genomics Platform"/>
            <consortium name="The Broad Institute Genome Sequencing Center for Infectious Disease"/>
            <person name="Wu L."/>
            <person name="Ma J."/>
        </authorList>
    </citation>
    <scope>NUCLEOTIDE SEQUENCE [LARGE SCALE GENOMIC DNA]</scope>
    <source>
        <strain evidence="3">CGMCC 1.15111</strain>
    </source>
</reference>
<sequence>MGLGEQPASVANSPYKYDFNLVNGNIYLANNIAHTAKNSEGAIRLIRFDDTETKYVKGNASLGGLSVLLSLSRKRGVGIRYNVRSVMNGTEISPNFVAQINRFNSPEYTGRTYLNEQLNFSSATWQELAFTYGGLLRDDGVNRIKLGVTLKAVNPMGHAWAVLERADYDVLADGRLDVNRFNLRAGYSANLDGYEPFDGTNAMRIPPQGTGYKLSGADIGLVYERVAFRADPKSASGTSLHPDITYEFRVSASITDIGTMTMDYGSASFATTGLNPNANSADFNSLFTGVTSFRAFRNSLENYLTTTDVTGTYTVSLPTALRLNYDYNFGNNFYFNAAALADLSWAMPADFRVSYINHLMLTPRYETGLYGVYLPIMYNFSNDTEVGLAARYGPFTIGTHTLETLFKKEKTSAGFFFSISISQLKANARKPYCFGSSRVGSAMVRKQRTPIYKRKKFIFF</sequence>
<keyword evidence="3" id="KW-1185">Reference proteome</keyword>
<accession>A0ABQ3I2C1</accession>
<comment type="caution">
    <text evidence="2">The sequence shown here is derived from an EMBL/GenBank/DDBJ whole genome shotgun (WGS) entry which is preliminary data.</text>
</comment>
<dbReference type="Pfam" id="PF18990">
    <property type="entry name" value="DUF5723"/>
    <property type="match status" value="1"/>
</dbReference>
<organism evidence="2 3">
    <name type="scientific">Roseivirga thermotolerans</name>
    <dbReference type="NCBI Taxonomy" id="1758176"/>
    <lineage>
        <taxon>Bacteria</taxon>
        <taxon>Pseudomonadati</taxon>
        <taxon>Bacteroidota</taxon>
        <taxon>Cytophagia</taxon>
        <taxon>Cytophagales</taxon>
        <taxon>Roseivirgaceae</taxon>
        <taxon>Roseivirga</taxon>
    </lineage>
</organism>
<protein>
    <recommendedName>
        <fullName evidence="1">DUF5723 domain-containing protein</fullName>
    </recommendedName>
</protein>
<evidence type="ECO:0000313" key="3">
    <source>
        <dbReference type="Proteomes" id="UP000658258"/>
    </source>
</evidence>
<evidence type="ECO:0000259" key="1">
    <source>
        <dbReference type="Pfam" id="PF18990"/>
    </source>
</evidence>
<name>A0ABQ3I2C1_9BACT</name>
<dbReference type="InterPro" id="IPR043781">
    <property type="entry name" value="DUF5723"/>
</dbReference>
<evidence type="ECO:0000313" key="2">
    <source>
        <dbReference type="EMBL" id="GHE57495.1"/>
    </source>
</evidence>
<dbReference type="EMBL" id="BNAG01000001">
    <property type="protein sequence ID" value="GHE57495.1"/>
    <property type="molecule type" value="Genomic_DNA"/>
</dbReference>
<dbReference type="Proteomes" id="UP000658258">
    <property type="component" value="Unassembled WGS sequence"/>
</dbReference>
<gene>
    <name evidence="2" type="ORF">GCM10011340_10680</name>
</gene>
<proteinExistence type="predicted"/>
<feature type="domain" description="DUF5723" evidence="1">
    <location>
        <begin position="7"/>
        <end position="399"/>
    </location>
</feature>